<dbReference type="Proteomes" id="UP001321018">
    <property type="component" value="Unassembled WGS sequence"/>
</dbReference>
<sequence length="419" mass="45691">MRRRSLLIAAGGLTGFGGLVGVHQRRRLSRWADRDALRSTLEVDVPDPAGAVVVTESHLESAHADLETLVDEARNARSAHDEPPETTLSRAVDTLEETDPDTVESDSNRERERLLDRLRRGLVEAGRALATIEADRGELAVDEVREEVDTLESRADGTEIAYRADSVSESVVQYAAADEALEDARTRIDWASERLEDYPSSSVGYLARARGSLADAERFAAVVDGEEIDDRFEERYRALADATETILEATEFEYDDDRLTYAFQARSFSQPRTDGAGAASVGDRALAVRAAAEEYARANTLEAFTDVPATGYGHPSSDLASAFETTGEDVLAAKERAADAVGKRLEADGDKPLARHLLAGIRDRIDTGDRRVESTFGEINEASDDEWIVALADAALLYRQAALEAERLPAGLELVAGRR</sequence>
<keyword evidence="1" id="KW-0175">Coiled coil</keyword>
<comment type="caution">
    <text evidence="3">The sequence shown here is derived from an EMBL/GenBank/DDBJ whole genome shotgun (WGS) entry which is preliminary data.</text>
</comment>
<proteinExistence type="predicted"/>
<feature type="region of interest" description="Disordered" evidence="2">
    <location>
        <begin position="75"/>
        <end position="110"/>
    </location>
</feature>
<reference evidence="3" key="1">
    <citation type="submission" date="2022-09" db="EMBL/GenBank/DDBJ databases">
        <title>Enrichment on poylsaccharides allowed isolation of novel metabolic and taxonomic groups of Haloarchaea.</title>
        <authorList>
            <person name="Sorokin D.Y."/>
            <person name="Elcheninov A.G."/>
            <person name="Khizhniak T.V."/>
            <person name="Kolganova T.V."/>
            <person name="Kublanov I.V."/>
        </authorList>
    </citation>
    <scope>NUCLEOTIDE SEQUENCE</scope>
    <source>
        <strain evidence="3">AArc-xg1-1</strain>
    </source>
</reference>
<feature type="coiled-coil region" evidence="1">
    <location>
        <begin position="134"/>
        <end position="161"/>
    </location>
</feature>
<name>A0AAP3E1Z1_9EURY</name>
<accession>A0AAP3E1Z1</accession>
<gene>
    <name evidence="3" type="ORF">OB960_08505</name>
</gene>
<organism evidence="3 4">
    <name type="scientific">Natronoglomus mannanivorans</name>
    <dbReference type="NCBI Taxonomy" id="2979990"/>
    <lineage>
        <taxon>Archaea</taxon>
        <taxon>Methanobacteriati</taxon>
        <taxon>Methanobacteriota</taxon>
        <taxon>Stenosarchaea group</taxon>
        <taxon>Halobacteria</taxon>
        <taxon>Halobacteriales</taxon>
        <taxon>Natrialbaceae</taxon>
        <taxon>Natronoglomus</taxon>
    </lineage>
</organism>
<evidence type="ECO:0000313" key="3">
    <source>
        <dbReference type="EMBL" id="MCU4741442.1"/>
    </source>
</evidence>
<evidence type="ECO:0000256" key="1">
    <source>
        <dbReference type="SAM" id="Coils"/>
    </source>
</evidence>
<evidence type="ECO:0000313" key="4">
    <source>
        <dbReference type="Proteomes" id="UP001321018"/>
    </source>
</evidence>
<feature type="compositionally biased region" description="Acidic residues" evidence="2">
    <location>
        <begin position="94"/>
        <end position="104"/>
    </location>
</feature>
<dbReference type="AlphaFoldDB" id="A0AAP3E1Z1"/>
<dbReference type="RefSeq" id="WP_338003279.1">
    <property type="nucleotide sequence ID" value="NZ_JAOPKA010000004.1"/>
</dbReference>
<dbReference type="EMBL" id="JAOPKA010000004">
    <property type="protein sequence ID" value="MCU4741442.1"/>
    <property type="molecule type" value="Genomic_DNA"/>
</dbReference>
<protein>
    <submittedName>
        <fullName evidence="3">Uncharacterized protein</fullName>
    </submittedName>
</protein>
<evidence type="ECO:0000256" key="2">
    <source>
        <dbReference type="SAM" id="MobiDB-lite"/>
    </source>
</evidence>